<name>A0ABW7WHP3_9NOCA</name>
<dbReference type="Gene3D" id="1.10.150.130">
    <property type="match status" value="1"/>
</dbReference>
<sequence length="347" mass="38396">MTIPTVSAETIAAARLLLTQMGISPVDLISSSANIPTFGEVIPKVRARLSAGTLRTYNTHFEHLLDAWRDHRLDQPTKTALDEMARTIQANARINRASRGGTSAAEHFVSAVRCVYRFAEDSGWIRPSDNPARQLTMPVRRPSHRYAIPSGQLAEICQTAATSGDDPELDSLILRLHVETACRRGGALALRPHDLDPDQCLVFLREKDGTDRWQPVSPTLMRHLLDHAAHRNSSPSGQLLRYRNGKPITARRFDYIWSRLGETLPWVAAQGISMHWLRHTTLTWVERTFSYAVAREYAGHRGKSSGTTATYVKAHLAEVAAALSILTGEPHPLVPAQQPNAITPSAC</sequence>
<reference evidence="4 5" key="1">
    <citation type="submission" date="2024-10" db="EMBL/GenBank/DDBJ databases">
        <title>The Natural Products Discovery Center: Release of the First 8490 Sequenced Strains for Exploring Actinobacteria Biosynthetic Diversity.</title>
        <authorList>
            <person name="Kalkreuter E."/>
            <person name="Kautsar S.A."/>
            <person name="Yang D."/>
            <person name="Bader C.D."/>
            <person name="Teijaro C.N."/>
            <person name="Fluegel L."/>
            <person name="Davis C.M."/>
            <person name="Simpson J.R."/>
            <person name="Lauterbach L."/>
            <person name="Steele A.D."/>
            <person name="Gui C."/>
            <person name="Meng S."/>
            <person name="Li G."/>
            <person name="Viehrig K."/>
            <person name="Ye F."/>
            <person name="Su P."/>
            <person name="Kiefer A.F."/>
            <person name="Nichols A."/>
            <person name="Cepeda A.J."/>
            <person name="Yan W."/>
            <person name="Fan B."/>
            <person name="Jiang Y."/>
            <person name="Adhikari A."/>
            <person name="Zheng C.-J."/>
            <person name="Schuster L."/>
            <person name="Cowan T.M."/>
            <person name="Smanski M.J."/>
            <person name="Chevrette M.G."/>
            <person name="De Carvalho L.P.S."/>
            <person name="Shen B."/>
        </authorList>
    </citation>
    <scope>NUCLEOTIDE SEQUENCE [LARGE SCALE GENOMIC DNA]</scope>
    <source>
        <strain evidence="4 5">NPDC019626</strain>
    </source>
</reference>
<dbReference type="InterPro" id="IPR010998">
    <property type="entry name" value="Integrase_recombinase_N"/>
</dbReference>
<dbReference type="Proteomes" id="UP001611450">
    <property type="component" value="Unassembled WGS sequence"/>
</dbReference>
<accession>A0ABW7WHP3</accession>
<dbReference type="RefSeq" id="WP_396947107.1">
    <property type="nucleotide sequence ID" value="NZ_JBIRXV010000003.1"/>
</dbReference>
<feature type="domain" description="Tyr recombinase" evidence="3">
    <location>
        <begin position="143"/>
        <end position="324"/>
    </location>
</feature>
<proteinExistence type="predicted"/>
<dbReference type="Gene3D" id="1.10.443.10">
    <property type="entry name" value="Intergrase catalytic core"/>
    <property type="match status" value="1"/>
</dbReference>
<dbReference type="InterPro" id="IPR002104">
    <property type="entry name" value="Integrase_catalytic"/>
</dbReference>
<protein>
    <submittedName>
        <fullName evidence="4">Tyrosine-type recombinase/integrase</fullName>
    </submittedName>
</protein>
<organism evidence="4 5">
    <name type="scientific">Nocardia beijingensis</name>
    <dbReference type="NCBI Taxonomy" id="95162"/>
    <lineage>
        <taxon>Bacteria</taxon>
        <taxon>Bacillati</taxon>
        <taxon>Actinomycetota</taxon>
        <taxon>Actinomycetes</taxon>
        <taxon>Mycobacteriales</taxon>
        <taxon>Nocardiaceae</taxon>
        <taxon>Nocardia</taxon>
    </lineage>
</organism>
<dbReference type="PANTHER" id="PTHR30349">
    <property type="entry name" value="PHAGE INTEGRASE-RELATED"/>
    <property type="match status" value="1"/>
</dbReference>
<evidence type="ECO:0000313" key="5">
    <source>
        <dbReference type="Proteomes" id="UP001611450"/>
    </source>
</evidence>
<dbReference type="EMBL" id="JBIRXV010000003">
    <property type="protein sequence ID" value="MFI2322485.1"/>
    <property type="molecule type" value="Genomic_DNA"/>
</dbReference>
<dbReference type="InterPro" id="IPR011010">
    <property type="entry name" value="DNA_brk_join_enz"/>
</dbReference>
<dbReference type="InterPro" id="IPR050090">
    <property type="entry name" value="Tyrosine_recombinase_XerCD"/>
</dbReference>
<dbReference type="PROSITE" id="PS51898">
    <property type="entry name" value="TYR_RECOMBINASE"/>
    <property type="match status" value="1"/>
</dbReference>
<keyword evidence="5" id="KW-1185">Reference proteome</keyword>
<comment type="caution">
    <text evidence="4">The sequence shown here is derived from an EMBL/GenBank/DDBJ whole genome shotgun (WGS) entry which is preliminary data.</text>
</comment>
<gene>
    <name evidence="4" type="ORF">ACH47G_18540</name>
</gene>
<dbReference type="InterPro" id="IPR013762">
    <property type="entry name" value="Integrase-like_cat_sf"/>
</dbReference>
<keyword evidence="2" id="KW-0233">DNA recombination</keyword>
<evidence type="ECO:0000256" key="2">
    <source>
        <dbReference type="ARBA" id="ARBA00023172"/>
    </source>
</evidence>
<evidence type="ECO:0000313" key="4">
    <source>
        <dbReference type="EMBL" id="MFI2322485.1"/>
    </source>
</evidence>
<dbReference type="Pfam" id="PF00589">
    <property type="entry name" value="Phage_integrase"/>
    <property type="match status" value="1"/>
</dbReference>
<evidence type="ECO:0000259" key="3">
    <source>
        <dbReference type="PROSITE" id="PS51898"/>
    </source>
</evidence>
<evidence type="ECO:0000256" key="1">
    <source>
        <dbReference type="ARBA" id="ARBA00023125"/>
    </source>
</evidence>
<keyword evidence="1" id="KW-0238">DNA-binding</keyword>
<dbReference type="SUPFAM" id="SSF56349">
    <property type="entry name" value="DNA breaking-rejoining enzymes"/>
    <property type="match status" value="1"/>
</dbReference>
<dbReference type="CDD" id="cd00397">
    <property type="entry name" value="DNA_BRE_C"/>
    <property type="match status" value="1"/>
</dbReference>